<dbReference type="EMBL" id="FOWD01000008">
    <property type="protein sequence ID" value="SFO06290.1"/>
    <property type="molecule type" value="Genomic_DNA"/>
</dbReference>
<dbReference type="SUPFAM" id="SSF53613">
    <property type="entry name" value="Ribokinase-like"/>
    <property type="match status" value="1"/>
</dbReference>
<dbReference type="PANTHER" id="PTHR43085">
    <property type="entry name" value="HEXOKINASE FAMILY MEMBER"/>
    <property type="match status" value="1"/>
</dbReference>
<name>A0A1I5E4V7_9FIRM</name>
<evidence type="ECO:0000256" key="3">
    <source>
        <dbReference type="ARBA" id="ARBA00022777"/>
    </source>
</evidence>
<keyword evidence="6" id="KW-1185">Reference proteome</keyword>
<keyword evidence="2" id="KW-0808">Transferase</keyword>
<accession>A0A1I5E4V7</accession>
<dbReference type="GO" id="GO:0016301">
    <property type="term" value="F:kinase activity"/>
    <property type="evidence" value="ECO:0007669"/>
    <property type="project" value="UniProtKB-KW"/>
</dbReference>
<sequence>MWPKINSKEYDIICVGDLCADLIIPYGQAKSAIDNIKHDPTNINEQKVSFRSGGSVGNTAKVLGKLKQNPIFITNVGNDRVGQFLKQEMENNNVNMHFSITTDSGSIVCIAVLDHSGDRTMFTWIPPWSALDHYTSDSFPKELYKKPAIVFSSGMSLTNNIESGNALLDFFKGMKENQSILVFDLNIRAESYGYQTGRRQLFEQVLEYTDIILGSGIEEFGQITGKINMKEAVESMAGKDRCIIARDGGNPVLVQEGYTQTTVETEPVTPVNTVGAGDTFDAAFLMALREGHNIRDCVAFANRIAGYMISREEHLAIPDNIHDMVPTE</sequence>
<dbReference type="Pfam" id="PF00294">
    <property type="entry name" value="PfkB"/>
    <property type="match status" value="1"/>
</dbReference>
<dbReference type="STRING" id="1527.SAMN04489757_1082"/>
<comment type="similarity">
    <text evidence="1">Belongs to the carbohydrate kinase PfkB family.</text>
</comment>
<dbReference type="InterPro" id="IPR002173">
    <property type="entry name" value="Carboh/pur_kinase_PfkB_CS"/>
</dbReference>
<evidence type="ECO:0000256" key="1">
    <source>
        <dbReference type="ARBA" id="ARBA00010688"/>
    </source>
</evidence>
<evidence type="ECO:0000256" key="2">
    <source>
        <dbReference type="ARBA" id="ARBA00022679"/>
    </source>
</evidence>
<dbReference type="Proteomes" id="UP000198806">
    <property type="component" value="Unassembled WGS sequence"/>
</dbReference>
<dbReference type="RefSeq" id="WP_091685325.1">
    <property type="nucleotide sequence ID" value="NZ_BAABFM010000072.1"/>
</dbReference>
<proteinExistence type="inferred from homology"/>
<feature type="domain" description="Carbohydrate kinase PfkB" evidence="4">
    <location>
        <begin position="12"/>
        <end position="312"/>
    </location>
</feature>
<gene>
    <name evidence="5" type="ORF">SAMN04489757_1082</name>
</gene>
<protein>
    <submittedName>
        <fullName evidence="5">Sugar or nucleoside kinase, ribokinase family</fullName>
    </submittedName>
</protein>
<dbReference type="InterPro" id="IPR011611">
    <property type="entry name" value="PfkB_dom"/>
</dbReference>
<evidence type="ECO:0000313" key="5">
    <source>
        <dbReference type="EMBL" id="SFO06290.1"/>
    </source>
</evidence>
<dbReference type="AlphaFoldDB" id="A0A1I5E4V7"/>
<evidence type="ECO:0000313" key="6">
    <source>
        <dbReference type="Proteomes" id="UP000198806"/>
    </source>
</evidence>
<dbReference type="OrthoDB" id="9813569at2"/>
<reference evidence="5 6" key="1">
    <citation type="submission" date="2016-10" db="EMBL/GenBank/DDBJ databases">
        <authorList>
            <person name="de Groot N.N."/>
        </authorList>
    </citation>
    <scope>NUCLEOTIDE SEQUENCE [LARGE SCALE GENOMIC DNA]</scope>
    <source>
        <strain evidence="5 6">DSM 1283</strain>
    </source>
</reference>
<dbReference type="InterPro" id="IPR029056">
    <property type="entry name" value="Ribokinase-like"/>
</dbReference>
<dbReference type="PANTHER" id="PTHR43085:SF57">
    <property type="entry name" value="CARBOHYDRATE KINASE PFKB DOMAIN-CONTAINING PROTEIN"/>
    <property type="match status" value="1"/>
</dbReference>
<dbReference type="InterPro" id="IPR050306">
    <property type="entry name" value="PfkB_Carbo_kinase"/>
</dbReference>
<dbReference type="PROSITE" id="PS00584">
    <property type="entry name" value="PFKB_KINASES_2"/>
    <property type="match status" value="1"/>
</dbReference>
<evidence type="ECO:0000259" key="4">
    <source>
        <dbReference type="Pfam" id="PF00294"/>
    </source>
</evidence>
<organism evidence="5 6">
    <name type="scientific">Anaerocolumna aminovalerica</name>
    <dbReference type="NCBI Taxonomy" id="1527"/>
    <lineage>
        <taxon>Bacteria</taxon>
        <taxon>Bacillati</taxon>
        <taxon>Bacillota</taxon>
        <taxon>Clostridia</taxon>
        <taxon>Lachnospirales</taxon>
        <taxon>Lachnospiraceae</taxon>
        <taxon>Anaerocolumna</taxon>
    </lineage>
</organism>
<dbReference type="Gene3D" id="3.40.1190.20">
    <property type="match status" value="1"/>
</dbReference>
<keyword evidence="3 5" id="KW-0418">Kinase</keyword>